<dbReference type="CDD" id="cd00761">
    <property type="entry name" value="Glyco_tranf_GTA_type"/>
    <property type="match status" value="1"/>
</dbReference>
<feature type="domain" description="Glycosyltransferase 2-like prokaryotic type" evidence="1">
    <location>
        <begin position="21"/>
        <end position="301"/>
    </location>
</feature>
<dbReference type="Pfam" id="PF10111">
    <property type="entry name" value="Glyco_tranf_2_2"/>
    <property type="match status" value="1"/>
</dbReference>
<proteinExistence type="predicted"/>
<dbReference type="EMBL" id="BSOP01000001">
    <property type="protein sequence ID" value="GLR48858.1"/>
    <property type="molecule type" value="Genomic_DNA"/>
</dbReference>
<dbReference type="Gene3D" id="3.90.550.10">
    <property type="entry name" value="Spore Coat Polysaccharide Biosynthesis Protein SpsA, Chain A"/>
    <property type="match status" value="1"/>
</dbReference>
<evidence type="ECO:0000313" key="3">
    <source>
        <dbReference type="Proteomes" id="UP001156702"/>
    </source>
</evidence>
<dbReference type="Gene3D" id="1.25.40.10">
    <property type="entry name" value="Tetratricopeptide repeat domain"/>
    <property type="match status" value="1"/>
</dbReference>
<comment type="caution">
    <text evidence="2">The sequence shown here is derived from an EMBL/GenBank/DDBJ whole genome shotgun (WGS) entry which is preliminary data.</text>
</comment>
<dbReference type="RefSeq" id="WP_263195021.1">
    <property type="nucleotide sequence ID" value="NZ_BSOP01000001.1"/>
</dbReference>
<dbReference type="PANTHER" id="PTHR43685">
    <property type="entry name" value="GLYCOSYLTRANSFERASE"/>
    <property type="match status" value="1"/>
</dbReference>
<dbReference type="SUPFAM" id="SSF53448">
    <property type="entry name" value="Nucleotide-diphospho-sugar transferases"/>
    <property type="match status" value="1"/>
</dbReference>
<evidence type="ECO:0000259" key="1">
    <source>
        <dbReference type="Pfam" id="PF10111"/>
    </source>
</evidence>
<dbReference type="PANTHER" id="PTHR43685:SF2">
    <property type="entry name" value="GLYCOSYLTRANSFERASE 2-LIKE DOMAIN-CONTAINING PROTEIN"/>
    <property type="match status" value="1"/>
</dbReference>
<dbReference type="InterPro" id="IPR007833">
    <property type="entry name" value="Capsule_polysaccharide_synth"/>
</dbReference>
<dbReference type="InterPro" id="IPR011990">
    <property type="entry name" value="TPR-like_helical_dom_sf"/>
</dbReference>
<dbReference type="InterPro" id="IPR050834">
    <property type="entry name" value="Glycosyltransf_2"/>
</dbReference>
<organism evidence="2 3">
    <name type="scientific">Shinella yambaruensis</name>
    <dbReference type="NCBI Taxonomy" id="415996"/>
    <lineage>
        <taxon>Bacteria</taxon>
        <taxon>Pseudomonadati</taxon>
        <taxon>Pseudomonadota</taxon>
        <taxon>Alphaproteobacteria</taxon>
        <taxon>Hyphomicrobiales</taxon>
        <taxon>Rhizobiaceae</taxon>
        <taxon>Shinella</taxon>
    </lineage>
</organism>
<sequence>MSCATTSSSIAGGSVGASDITMVFCVRLHDGNPWIADRLGGMAGHYRPCPPIVVVDFGSEPPHRDTLAALCAHSGYRYHFVDDQGVFSLSLARNIGASLCETDFIYFCDPDFISERDLFQRLAETASALDMRNVVDIMLNPPAFHLGAAETRQLESLDGAERQSLFLRKLAFTLNYAEVSGADERYVAPYSNVFLISRKMFSLVGGYDPSFRGHGSEDFEFLLRFCLHAGFLPLPEEPGSDLFGPLRSDFYQARSYVGFRRLFELLSQPAEGLGFKVFHRHHPRAKEQAWYVSGDGKRENFLAATRKYLDDRTGLLAIDHIEREKTIACLCRNRDTLGYFLPLRLLGYRLVPVLSDKAETVGDILSGLEQGRIDDIAIFNPYMKSHAAFRPIFDRAKALGRNTIVIERGALPGTIYYDEDVCYNSGGFSEAAFLAERFSAAELDAARSYVEDLRGGGETLEQMGAYEETAAKYRHLRDDRRIKCFVPLQLEDDMAVTLFLRGEQSYPQFLSSLPSLVADNTDVLFIIKPHPLSKTDLPLSSPNVVTAERGDNIHALIDSVDATLCYNSGVGLLSLLHETVTITLGNAFYNLAGAGHRAPSAAAGIAALKKGELQRPARDLVLRIAAWFICRKYSRFRATDHIVEFQTRKSHGYKDICVTELRWKDAAERLGRLNETLRFSWLSYAGARMAPTRFMGEPDPASAEALSMSGFAAYREGRYAQAAEQLVQAFALKESQPNLLRHAAEAYLLAGDRKAAIAAQKAALARLPENKRVRLRLWIMRAPFLGAIFGQQRFKRPQ</sequence>
<name>A0ABQ5ZD72_9HYPH</name>
<reference evidence="3" key="1">
    <citation type="journal article" date="2019" name="Int. J. Syst. Evol. Microbiol.">
        <title>The Global Catalogue of Microorganisms (GCM) 10K type strain sequencing project: providing services to taxonomists for standard genome sequencing and annotation.</title>
        <authorList>
            <consortium name="The Broad Institute Genomics Platform"/>
            <consortium name="The Broad Institute Genome Sequencing Center for Infectious Disease"/>
            <person name="Wu L."/>
            <person name="Ma J."/>
        </authorList>
    </citation>
    <scope>NUCLEOTIDE SEQUENCE [LARGE SCALE GENOMIC DNA]</scope>
    <source>
        <strain evidence="3">NBRC 102122</strain>
    </source>
</reference>
<dbReference type="GO" id="GO:0016740">
    <property type="term" value="F:transferase activity"/>
    <property type="evidence" value="ECO:0007669"/>
    <property type="project" value="UniProtKB-KW"/>
</dbReference>
<keyword evidence="2" id="KW-0808">Transferase</keyword>
<dbReference type="InterPro" id="IPR029044">
    <property type="entry name" value="Nucleotide-diphossugar_trans"/>
</dbReference>
<protein>
    <submittedName>
        <fullName evidence="2">Glycosyl transferase</fullName>
    </submittedName>
</protein>
<dbReference type="Pfam" id="PF05159">
    <property type="entry name" value="Capsule_synth"/>
    <property type="match status" value="1"/>
</dbReference>
<gene>
    <name evidence="2" type="ORF">GCM10007923_00620</name>
</gene>
<dbReference type="Proteomes" id="UP001156702">
    <property type="component" value="Unassembled WGS sequence"/>
</dbReference>
<dbReference type="SUPFAM" id="SSF48452">
    <property type="entry name" value="TPR-like"/>
    <property type="match status" value="1"/>
</dbReference>
<dbReference type="InterPro" id="IPR019290">
    <property type="entry name" value="GlycosylTrfase-like_prok"/>
</dbReference>
<accession>A0ABQ5ZD72</accession>
<keyword evidence="3" id="KW-1185">Reference proteome</keyword>
<evidence type="ECO:0000313" key="2">
    <source>
        <dbReference type="EMBL" id="GLR48858.1"/>
    </source>
</evidence>